<feature type="non-terminal residue" evidence="5">
    <location>
        <position position="1"/>
    </location>
</feature>
<evidence type="ECO:0000313" key="7">
    <source>
        <dbReference type="Proteomes" id="UP000007303"/>
    </source>
</evidence>
<sequence>YVDDLARSVDQSRRLILVLTPDFVAKRGWSIFLIETRLHTMLVTGEIKVIMIECLNLKNVINYQEVELLKQTIKVLSVIKWKGPESNKLTSKFWKQMVYEMPAKQIEMPSRD</sequence>
<accession>Q4SWT2</accession>
<evidence type="ECO:0000256" key="1">
    <source>
        <dbReference type="ARBA" id="ARBA00023157"/>
    </source>
</evidence>
<keyword evidence="7" id="KW-1185">Reference proteome</keyword>
<dbReference type="PANTHER" id="PTHR11890">
    <property type="entry name" value="INTERLEUKIN-1 RECEPTOR FAMILY MEMBER"/>
    <property type="match status" value="1"/>
</dbReference>
<dbReference type="SUPFAM" id="SSF52200">
    <property type="entry name" value="Toll/Interleukin receptor TIR domain"/>
    <property type="match status" value="1"/>
</dbReference>
<dbReference type="PRINTS" id="PR01537">
    <property type="entry name" value="INTRLKN1R1F"/>
</dbReference>
<dbReference type="KEGG" id="tng:GSTEN00011314G001"/>
<dbReference type="HOGENOM" id="CLU_2151621_0_0_1"/>
<dbReference type="Pfam" id="PF01582">
    <property type="entry name" value="TIR"/>
    <property type="match status" value="1"/>
</dbReference>
<organism evidence="5">
    <name type="scientific">Tetraodon nigroviridis</name>
    <name type="common">Spotted green pufferfish</name>
    <name type="synonym">Chelonodon nigroviridis</name>
    <dbReference type="NCBI Taxonomy" id="99883"/>
    <lineage>
        <taxon>Eukaryota</taxon>
        <taxon>Metazoa</taxon>
        <taxon>Chordata</taxon>
        <taxon>Craniata</taxon>
        <taxon>Vertebrata</taxon>
        <taxon>Euteleostomi</taxon>
        <taxon>Actinopterygii</taxon>
        <taxon>Neopterygii</taxon>
        <taxon>Teleostei</taxon>
        <taxon>Neoteleostei</taxon>
        <taxon>Acanthomorphata</taxon>
        <taxon>Eupercaria</taxon>
        <taxon>Tetraodontiformes</taxon>
        <taxon>Tetradontoidea</taxon>
        <taxon>Tetraodontidae</taxon>
        <taxon>Tetraodon</taxon>
    </lineage>
</organism>
<keyword evidence="2" id="KW-0325">Glycoprotein</keyword>
<dbReference type="AlphaFoldDB" id="Q4SWT2"/>
<reference evidence="5 7" key="1">
    <citation type="journal article" date="2004" name="Nature">
        <title>Genome duplication in the teleost fish Tetraodon nigroviridis reveals the early vertebrate proto-karyotype.</title>
        <authorList>
            <person name="Jaillon O."/>
            <person name="Aury J.-M."/>
            <person name="Brunet F."/>
            <person name="Petit J.-L."/>
            <person name="Stange-Thomann N."/>
            <person name="Mauceli E."/>
            <person name="Bouneau L."/>
            <person name="Fischer C."/>
            <person name="Ozouf-Costaz C."/>
            <person name="Bernot A."/>
            <person name="Nicaud S."/>
            <person name="Jaffe D."/>
            <person name="Fisher S."/>
            <person name="Lutfalla G."/>
            <person name="Dossat C."/>
            <person name="Segurens B."/>
            <person name="Dasilva C."/>
            <person name="Salanoubat M."/>
            <person name="Levy M."/>
            <person name="Boudet N."/>
            <person name="Castellano S."/>
            <person name="Anthouard V."/>
            <person name="Jubin C."/>
            <person name="Castelli V."/>
            <person name="Katinka M."/>
            <person name="Vacherie B."/>
            <person name="Biemont C."/>
            <person name="Skalli Z."/>
            <person name="Cattolico L."/>
            <person name="Poulain J."/>
            <person name="De Berardinis V."/>
            <person name="Cruaud C."/>
            <person name="Duprat S."/>
            <person name="Brottier P."/>
            <person name="Coutanceau J.-P."/>
            <person name="Gouzy J."/>
            <person name="Parra G."/>
            <person name="Lardier G."/>
            <person name="Chapple C."/>
            <person name="McKernan K.J."/>
            <person name="McEwan P."/>
            <person name="Bosak S."/>
            <person name="Kellis M."/>
            <person name="Volff J.-N."/>
            <person name="Guigo R."/>
            <person name="Zody M.C."/>
            <person name="Mesirov J."/>
            <person name="Lindblad-Toh K."/>
            <person name="Birren B."/>
            <person name="Nusbaum C."/>
            <person name="Kahn D."/>
            <person name="Robinson-Rechavi M."/>
            <person name="Laudet V."/>
            <person name="Schachter V."/>
            <person name="Quetier F."/>
            <person name="Saurin W."/>
            <person name="Scarpelli C."/>
            <person name="Wincker P."/>
            <person name="Lander E.S."/>
            <person name="Weissenbach J."/>
            <person name="Roest Crollius H."/>
        </authorList>
    </citation>
    <scope>NUCLEOTIDE SEQUENCE [LARGE SCALE GENOMIC DNA]</scope>
</reference>
<dbReference type="InterPro" id="IPR015621">
    <property type="entry name" value="IL-1_rcpt_fam"/>
</dbReference>
<feature type="non-terminal residue" evidence="5">
    <location>
        <position position="112"/>
    </location>
</feature>
<protein>
    <submittedName>
        <fullName evidence="5">Chromosome undetermined SCAF13528, whole genome shotgun sequence</fullName>
    </submittedName>
</protein>
<dbReference type="GO" id="GO:0007165">
    <property type="term" value="P:signal transduction"/>
    <property type="evidence" value="ECO:0007669"/>
    <property type="project" value="InterPro"/>
</dbReference>
<dbReference type="PROSITE" id="PS50104">
    <property type="entry name" value="TIR"/>
    <property type="match status" value="1"/>
</dbReference>
<dbReference type="EMBL" id="CAAE01013528">
    <property type="protein sequence ID" value="CAF94900.1"/>
    <property type="molecule type" value="Genomic_DNA"/>
</dbReference>
<keyword evidence="3" id="KW-0393">Immunoglobulin domain</keyword>
<dbReference type="Ensembl" id="ENSTNIT00000008903.1">
    <property type="protein sequence ID" value="ENSTNIP00000008733.1"/>
    <property type="gene ID" value="ENSTNIG00000005993.1"/>
</dbReference>
<dbReference type="GeneTree" id="ENSGT01150000286976"/>
<evidence type="ECO:0000256" key="2">
    <source>
        <dbReference type="ARBA" id="ARBA00023180"/>
    </source>
</evidence>
<gene>
    <name evidence="5" type="ORF">GSTENG00011314001</name>
</gene>
<evidence type="ECO:0000313" key="6">
    <source>
        <dbReference type="Ensembl" id="ENSTNIP00000008733.1"/>
    </source>
</evidence>
<dbReference type="OrthoDB" id="9925886at2759"/>
<reference evidence="6" key="3">
    <citation type="submission" date="2025-05" db="UniProtKB">
        <authorList>
            <consortium name="Ensembl"/>
        </authorList>
    </citation>
    <scope>IDENTIFICATION</scope>
</reference>
<proteinExistence type="predicted"/>
<dbReference type="Proteomes" id="UP000007303">
    <property type="component" value="Unassembled WGS sequence"/>
</dbReference>
<reference evidence="5" key="2">
    <citation type="submission" date="2004-02" db="EMBL/GenBank/DDBJ databases">
        <authorList>
            <consortium name="Genoscope"/>
            <consortium name="Whitehead Institute Centre for Genome Research"/>
        </authorList>
    </citation>
    <scope>NUCLEOTIDE SEQUENCE</scope>
</reference>
<evidence type="ECO:0000256" key="3">
    <source>
        <dbReference type="ARBA" id="ARBA00023319"/>
    </source>
</evidence>
<dbReference type="InterPro" id="IPR000157">
    <property type="entry name" value="TIR_dom"/>
</dbReference>
<evidence type="ECO:0000259" key="4">
    <source>
        <dbReference type="PROSITE" id="PS50104"/>
    </source>
</evidence>
<dbReference type="Gene3D" id="3.40.50.10140">
    <property type="entry name" value="Toll/interleukin-1 receptor homology (TIR) domain"/>
    <property type="match status" value="1"/>
</dbReference>
<keyword evidence="1" id="KW-1015">Disulfide bond</keyword>
<dbReference type="STRING" id="99883.ENSTNIP00000008733"/>
<name>Q4SWT2_TETNG</name>
<feature type="domain" description="TIR" evidence="4">
    <location>
        <begin position="1"/>
        <end position="101"/>
    </location>
</feature>
<dbReference type="PANTHER" id="PTHR11890:SF10">
    <property type="entry name" value="X-LINKED INTERLEUKIN-1 RECEPTOR ACCESSORY PROTEIN-LIKE 2"/>
    <property type="match status" value="1"/>
</dbReference>
<evidence type="ECO:0000313" key="5">
    <source>
        <dbReference type="EMBL" id="CAF94900.1"/>
    </source>
</evidence>
<dbReference type="InterPro" id="IPR035897">
    <property type="entry name" value="Toll_tir_struct_dom_sf"/>
</dbReference>